<name>A0A7X1KQV8_9SPHN</name>
<sequence length="63" mass="6155">MSRAGWLMGTALAISSALAMAQDAPESLLPPGFDRPAPRPSRAPAAPAPAAAAPAPARPAAAP</sequence>
<feature type="non-terminal residue" evidence="3">
    <location>
        <position position="63"/>
    </location>
</feature>
<keyword evidence="4" id="KW-1185">Reference proteome</keyword>
<dbReference type="Proteomes" id="UP000551327">
    <property type="component" value="Unassembled WGS sequence"/>
</dbReference>
<evidence type="ECO:0000313" key="3">
    <source>
        <dbReference type="EMBL" id="MBC2670139.1"/>
    </source>
</evidence>
<proteinExistence type="predicted"/>
<dbReference type="AlphaFoldDB" id="A0A7X1KQV8"/>
<protein>
    <submittedName>
        <fullName evidence="3">Uncharacterized protein</fullName>
    </submittedName>
</protein>
<feature type="chain" id="PRO_5030893507" evidence="2">
    <location>
        <begin position="22"/>
        <end position="63"/>
    </location>
</feature>
<evidence type="ECO:0000256" key="1">
    <source>
        <dbReference type="SAM" id="MobiDB-lite"/>
    </source>
</evidence>
<gene>
    <name evidence="3" type="ORF">H7F53_13370</name>
</gene>
<dbReference type="EMBL" id="JACLAX010000015">
    <property type="protein sequence ID" value="MBC2670139.1"/>
    <property type="molecule type" value="Genomic_DNA"/>
</dbReference>
<keyword evidence="2" id="KW-0732">Signal</keyword>
<feature type="region of interest" description="Disordered" evidence="1">
    <location>
        <begin position="26"/>
        <end position="63"/>
    </location>
</feature>
<feature type="signal peptide" evidence="2">
    <location>
        <begin position="1"/>
        <end position="21"/>
    </location>
</feature>
<reference evidence="3 4" key="1">
    <citation type="submission" date="2020-08" db="EMBL/GenBank/DDBJ databases">
        <title>The genome sequence of type strain Novosphingobium piscinae KCTC 42194.</title>
        <authorList>
            <person name="Liu Y."/>
        </authorList>
    </citation>
    <scope>NUCLEOTIDE SEQUENCE [LARGE SCALE GENOMIC DNA]</scope>
    <source>
        <strain evidence="3 4">KCTC 42194</strain>
    </source>
</reference>
<organism evidence="3 4">
    <name type="scientific">Novosphingobium piscinae</name>
    <dbReference type="NCBI Taxonomy" id="1507448"/>
    <lineage>
        <taxon>Bacteria</taxon>
        <taxon>Pseudomonadati</taxon>
        <taxon>Pseudomonadota</taxon>
        <taxon>Alphaproteobacteria</taxon>
        <taxon>Sphingomonadales</taxon>
        <taxon>Sphingomonadaceae</taxon>
        <taxon>Novosphingobium</taxon>
    </lineage>
</organism>
<evidence type="ECO:0000256" key="2">
    <source>
        <dbReference type="SAM" id="SignalP"/>
    </source>
</evidence>
<accession>A0A7X1KQV8</accession>
<comment type="caution">
    <text evidence="3">The sequence shown here is derived from an EMBL/GenBank/DDBJ whole genome shotgun (WGS) entry which is preliminary data.</text>
</comment>
<feature type="compositionally biased region" description="Low complexity" evidence="1">
    <location>
        <begin position="40"/>
        <end position="63"/>
    </location>
</feature>
<evidence type="ECO:0000313" key="4">
    <source>
        <dbReference type="Proteomes" id="UP000551327"/>
    </source>
</evidence>